<feature type="domain" description="Helicase ATP-binding" evidence="4">
    <location>
        <begin position="54"/>
        <end position="236"/>
    </location>
</feature>
<dbReference type="GeneID" id="66580099"/>
<evidence type="ECO:0000259" key="5">
    <source>
        <dbReference type="SMART" id="SM00490"/>
    </source>
</evidence>
<dbReference type="Gene3D" id="3.40.50.300">
    <property type="entry name" value="P-loop containing nucleotide triphosphate hydrolases"/>
    <property type="match status" value="2"/>
</dbReference>
<dbReference type="Pfam" id="PF00271">
    <property type="entry name" value="Helicase_C"/>
    <property type="match status" value="1"/>
</dbReference>
<keyword evidence="3" id="KW-0238">DNA-binding</keyword>
<dbReference type="InterPro" id="IPR001650">
    <property type="entry name" value="Helicase_C-like"/>
</dbReference>
<dbReference type="GO" id="GO:0006310">
    <property type="term" value="P:DNA recombination"/>
    <property type="evidence" value="ECO:0007669"/>
    <property type="project" value="TreeGrafter"/>
</dbReference>
<dbReference type="AlphaFoldDB" id="A0A395WAH3"/>
<comment type="caution">
    <text evidence="6">The sequence shown here is derived from an EMBL/GenBank/DDBJ whole genome shotgun (WGS) entry which is preliminary data.</text>
</comment>
<dbReference type="Proteomes" id="UP000265489">
    <property type="component" value="Unassembled WGS sequence"/>
</dbReference>
<evidence type="ECO:0000313" key="6">
    <source>
        <dbReference type="EMBL" id="RGU90520.1"/>
    </source>
</evidence>
<dbReference type="InterPro" id="IPR011545">
    <property type="entry name" value="DEAD/DEAH_box_helicase_dom"/>
</dbReference>
<dbReference type="GO" id="GO:0006302">
    <property type="term" value="P:double-strand break repair"/>
    <property type="evidence" value="ECO:0007669"/>
    <property type="project" value="TreeGrafter"/>
</dbReference>
<dbReference type="SMART" id="SM00490">
    <property type="entry name" value="HELICc"/>
    <property type="match status" value="1"/>
</dbReference>
<evidence type="ECO:0000256" key="3">
    <source>
        <dbReference type="ARBA" id="ARBA00023125"/>
    </source>
</evidence>
<dbReference type="EMBL" id="QRYQ01000017">
    <property type="protein sequence ID" value="RGU90520.1"/>
    <property type="molecule type" value="Genomic_DNA"/>
</dbReference>
<evidence type="ECO:0000259" key="4">
    <source>
        <dbReference type="SMART" id="SM00487"/>
    </source>
</evidence>
<keyword evidence="1" id="KW-0547">Nucleotide-binding</keyword>
<dbReference type="GO" id="GO:0043138">
    <property type="term" value="F:3'-5' DNA helicase activity"/>
    <property type="evidence" value="ECO:0007669"/>
    <property type="project" value="TreeGrafter"/>
</dbReference>
<dbReference type="CDD" id="cd18785">
    <property type="entry name" value="SF2_C"/>
    <property type="match status" value="1"/>
</dbReference>
<dbReference type="InterPro" id="IPR027417">
    <property type="entry name" value="P-loop_NTPase"/>
</dbReference>
<dbReference type="PANTHER" id="PTHR30580">
    <property type="entry name" value="PRIMOSOMAL PROTEIN N"/>
    <property type="match status" value="1"/>
</dbReference>
<evidence type="ECO:0000256" key="1">
    <source>
        <dbReference type="ARBA" id="ARBA00022741"/>
    </source>
</evidence>
<name>A0A395WAH3_9FIRM</name>
<dbReference type="RefSeq" id="WP_118325523.1">
    <property type="nucleotide sequence ID" value="NZ_CAUEVG010000034.1"/>
</dbReference>
<feature type="domain" description="Helicase C-terminal" evidence="5">
    <location>
        <begin position="270"/>
        <end position="350"/>
    </location>
</feature>
<dbReference type="InterPro" id="IPR014001">
    <property type="entry name" value="Helicase_ATP-bd"/>
</dbReference>
<dbReference type="Pfam" id="PF00270">
    <property type="entry name" value="DEAD"/>
    <property type="match status" value="1"/>
</dbReference>
<protein>
    <submittedName>
        <fullName evidence="6">DNA/RNA helicase</fullName>
    </submittedName>
</protein>
<dbReference type="GO" id="GO:0005524">
    <property type="term" value="F:ATP binding"/>
    <property type="evidence" value="ECO:0007669"/>
    <property type="project" value="UniProtKB-KW"/>
</dbReference>
<accession>A0A395WAH3</accession>
<keyword evidence="6" id="KW-0347">Helicase</keyword>
<sequence length="388" mass="44111">MKCNRCQNEDPKLFAYDHGVYYCRKCIDFSRLEVNEKIKPVKLMHKTWKGKPKLDYELTASQKLASHDVYKHLSNGKDVILYASTGAGKTEICFESICGYLAQGKKVGFAISRRQVVLEIATRLRKAFPELSICEVAQGYTQITDADIIVCTTHQLYRYPYAFDLLILDELDAFPFAGNEVLQAIANQACVGQKLMLSATPDEESMRLVEEKKTELVCLFERPHKHPLIVPKVIQVSVFLQVLIVIYECIKFCRDNKQTLVFVPRKRDGTWLKMILNLFVKTSLVHSSTENKDEILDCFRNKELDVLVCTTLLERGITIPSVQVVVFKGNHSVFTTASLIQIFGRVGRSFKDPKGEGICLCQFSSQSIKDCVYQISKMNDTVYAATKK</sequence>
<keyword evidence="6" id="KW-0378">Hydrolase</keyword>
<proteinExistence type="predicted"/>
<dbReference type="PANTHER" id="PTHR30580:SF1">
    <property type="entry name" value="COMF OPERON PROTEIN 1"/>
    <property type="match status" value="1"/>
</dbReference>
<dbReference type="SUPFAM" id="SSF52540">
    <property type="entry name" value="P-loop containing nucleoside triphosphate hydrolases"/>
    <property type="match status" value="1"/>
</dbReference>
<reference evidence="6 7" key="1">
    <citation type="submission" date="2018-08" db="EMBL/GenBank/DDBJ databases">
        <title>A genome reference for cultivated species of the human gut microbiota.</title>
        <authorList>
            <person name="Zou Y."/>
            <person name="Xue W."/>
            <person name="Luo G."/>
        </authorList>
    </citation>
    <scope>NUCLEOTIDE SEQUENCE [LARGE SCALE GENOMIC DNA]</scope>
    <source>
        <strain evidence="6 7">AF15-20</strain>
    </source>
</reference>
<gene>
    <name evidence="6" type="ORF">DWW32_08850</name>
</gene>
<dbReference type="SMART" id="SM00487">
    <property type="entry name" value="DEXDc"/>
    <property type="match status" value="1"/>
</dbReference>
<keyword evidence="2" id="KW-0067">ATP-binding</keyword>
<dbReference type="GO" id="GO:0003677">
    <property type="term" value="F:DNA binding"/>
    <property type="evidence" value="ECO:0007669"/>
    <property type="project" value="UniProtKB-KW"/>
</dbReference>
<organism evidence="6 7">
    <name type="scientific">Holdemanella biformis</name>
    <dbReference type="NCBI Taxonomy" id="1735"/>
    <lineage>
        <taxon>Bacteria</taxon>
        <taxon>Bacillati</taxon>
        <taxon>Bacillota</taxon>
        <taxon>Erysipelotrichia</taxon>
        <taxon>Erysipelotrichales</taxon>
        <taxon>Erysipelotrichaceae</taxon>
        <taxon>Holdemanella</taxon>
    </lineage>
</organism>
<dbReference type="GO" id="GO:0006270">
    <property type="term" value="P:DNA replication initiation"/>
    <property type="evidence" value="ECO:0007669"/>
    <property type="project" value="TreeGrafter"/>
</dbReference>
<evidence type="ECO:0000313" key="7">
    <source>
        <dbReference type="Proteomes" id="UP000265489"/>
    </source>
</evidence>
<evidence type="ECO:0000256" key="2">
    <source>
        <dbReference type="ARBA" id="ARBA00022840"/>
    </source>
</evidence>